<protein>
    <submittedName>
        <fullName evidence="1">Uncharacterized protein</fullName>
    </submittedName>
</protein>
<dbReference type="GO" id="GO:0016491">
    <property type="term" value="F:oxidoreductase activity"/>
    <property type="evidence" value="ECO:0007669"/>
    <property type="project" value="InterPro"/>
</dbReference>
<dbReference type="Proteomes" id="UP000184222">
    <property type="component" value="Chromosome"/>
</dbReference>
<dbReference type="EMBL" id="CP016796">
    <property type="protein sequence ID" value="API86412.1"/>
    <property type="molecule type" value="Genomic_DNA"/>
</dbReference>
<reference evidence="1 2" key="1">
    <citation type="journal article" date="2016" name="Appl. Environ. Microbiol.">
        <title>Whole genome relationships among Francisella bacteria of diverse origin define new species and provide specific regions for detection.</title>
        <authorList>
            <person name="Challacombe J.F."/>
            <person name="Petersen J.M."/>
            <person name="Gallegos-Graves V."/>
            <person name="Hodge D."/>
            <person name="Pillai S."/>
            <person name="Kuske C.R."/>
        </authorList>
    </citation>
    <scope>NUCLEOTIDE SEQUENCE [LARGE SCALE GENOMIC DNA]</scope>
    <source>
        <strain evidence="2">TX07-7310</strain>
    </source>
</reference>
<accession>A0A1L4BRE7</accession>
<dbReference type="RefSeq" id="WP_072711714.1">
    <property type="nucleotide sequence ID" value="NZ_CP016796.1"/>
</dbReference>
<evidence type="ECO:0000313" key="2">
    <source>
        <dbReference type="Proteomes" id="UP000184222"/>
    </source>
</evidence>
<dbReference type="AlphaFoldDB" id="A0A1L4BRE7"/>
<dbReference type="PANTHER" id="PTHR34598:SF3">
    <property type="entry name" value="OXIDOREDUCTASE AN1597"/>
    <property type="match status" value="1"/>
</dbReference>
<dbReference type="InterPro" id="IPR044053">
    <property type="entry name" value="AsaB-like"/>
</dbReference>
<dbReference type="PANTHER" id="PTHR34598">
    <property type="entry name" value="BLL6449 PROTEIN"/>
    <property type="match status" value="1"/>
</dbReference>
<dbReference type="KEGG" id="frx:F7310_03160"/>
<evidence type="ECO:0000313" key="1">
    <source>
        <dbReference type="EMBL" id="API86412.1"/>
    </source>
</evidence>
<gene>
    <name evidence="1" type="ORF">F7310_03160</name>
</gene>
<name>A0A1L4BRE7_9GAMM</name>
<proteinExistence type="predicted"/>
<organism evidence="1 2">
    <name type="scientific">Francisella uliginis</name>
    <dbReference type="NCBI Taxonomy" id="573570"/>
    <lineage>
        <taxon>Bacteria</taxon>
        <taxon>Pseudomonadati</taxon>
        <taxon>Pseudomonadota</taxon>
        <taxon>Gammaproteobacteria</taxon>
        <taxon>Thiotrichales</taxon>
        <taxon>Francisellaceae</taxon>
        <taxon>Francisella</taxon>
    </lineage>
</organism>
<sequence length="334" mass="38541">MLAKLLNKDFEPLVDNSVKKEKFIVNDIRSYADEANTVPIDDTSELRFWQKNFQQQPLKKFNQTDFSDKNSILLQIAFREPNSDVRQFSEKVKAPNNYSEANKHLPTSEKRVYNLRNVDDVNMQHYGVELVKLEKPIVLDLDGDVYENIKPYLDDIFKNVNKVFSDADKIILRSALVRNIVKDSNDKGIGSAHSDFTCSSGAQCRNSLIEKGLLKEGQKYIFVNAWMHVNQKSQTSTLVFMSGKYAQAADMGIIEVKSEEFKNSSYRLKDSSNHFWGYFHDLDINELVVFKQFDSEKAKAYQNHNDVTYHSAVRLSEGVDIRSSMELRFIITFD</sequence>
<keyword evidence="2" id="KW-1185">Reference proteome</keyword>